<evidence type="ECO:0000256" key="2">
    <source>
        <dbReference type="SAM" id="SignalP"/>
    </source>
</evidence>
<gene>
    <name evidence="3" type="ORF">SSFG_03383</name>
</gene>
<proteinExistence type="predicted"/>
<dbReference type="Proteomes" id="UP000003824">
    <property type="component" value="Unassembled WGS sequence"/>
</dbReference>
<dbReference type="EMBL" id="DS999641">
    <property type="protein sequence ID" value="EFE68137.2"/>
    <property type="molecule type" value="Genomic_DNA"/>
</dbReference>
<feature type="signal peptide" evidence="2">
    <location>
        <begin position="1"/>
        <end position="24"/>
    </location>
</feature>
<feature type="chain" id="PRO_5003080935" evidence="2">
    <location>
        <begin position="25"/>
        <end position="184"/>
    </location>
</feature>
<reference evidence="4" key="1">
    <citation type="submission" date="2008-12" db="EMBL/GenBank/DDBJ databases">
        <title>Annotation of Streptomyces ghanaensis ATCC 14672.</title>
        <authorList>
            <consortium name="The Broad Institute Genome Sequencing Platform"/>
            <consortium name="Broad Institute Microbial Sequencing Center"/>
            <person name="Fischbach M."/>
            <person name="Ward D."/>
            <person name="Young S."/>
            <person name="Kodira C.D."/>
            <person name="Zeng Q."/>
            <person name="Koehrsen M."/>
            <person name="Godfrey P."/>
            <person name="Alvarado L."/>
            <person name="Berlin A.M."/>
            <person name="Borenstein D."/>
            <person name="Chen Z."/>
            <person name="Engels R."/>
            <person name="Freedman E."/>
            <person name="Gellesch M."/>
            <person name="Goldberg J."/>
            <person name="Griggs A."/>
            <person name="Gujja S."/>
            <person name="Heiman D.I."/>
            <person name="Hepburn T.A."/>
            <person name="Howarth C."/>
            <person name="Jen D."/>
            <person name="Larson L."/>
            <person name="Lewis B."/>
            <person name="Mehta T."/>
            <person name="Park D."/>
            <person name="Pearson M."/>
            <person name="Roberts A."/>
            <person name="Saif S."/>
            <person name="Shea T.D."/>
            <person name="Shenoy N."/>
            <person name="Sisk P."/>
            <person name="Stolte C."/>
            <person name="Sykes S.N."/>
            <person name="Walk T."/>
            <person name="White J."/>
            <person name="Yandava C."/>
            <person name="Straight P."/>
            <person name="Clardy J."/>
            <person name="Hung D."/>
            <person name="Kolter R."/>
            <person name="Mekalanos J."/>
            <person name="Walker S."/>
            <person name="Walsh C.T."/>
            <person name="Wieland B.L.C."/>
            <person name="Ilzarbe M."/>
            <person name="Galagan J."/>
            <person name="Nusbaum C."/>
            <person name="Birren B."/>
        </authorList>
    </citation>
    <scope>NUCLEOTIDE SEQUENCE [LARGE SCALE GENOMIC DNA]</scope>
    <source>
        <strain evidence="4">ATCC 14672 / DSM 40746 / JCM 4963 / KCTC 9882 / NRRL B-12104 / FH 1290</strain>
    </source>
</reference>
<dbReference type="RefSeq" id="WP_004985471.1">
    <property type="nucleotide sequence ID" value="NZ_DS999641.1"/>
</dbReference>
<evidence type="ECO:0000313" key="3">
    <source>
        <dbReference type="EMBL" id="EFE68137.2"/>
    </source>
</evidence>
<evidence type="ECO:0000256" key="1">
    <source>
        <dbReference type="SAM" id="MobiDB-lite"/>
    </source>
</evidence>
<dbReference type="eggNOG" id="ENOG5033XKZ">
    <property type="taxonomic scope" value="Bacteria"/>
</dbReference>
<accession>D6A9A1</accession>
<protein>
    <submittedName>
        <fullName evidence="3">Predicted protein</fullName>
    </submittedName>
</protein>
<evidence type="ECO:0000313" key="4">
    <source>
        <dbReference type="Proteomes" id="UP000003824"/>
    </source>
</evidence>
<dbReference type="AlphaFoldDB" id="D6A9A1"/>
<dbReference type="PROSITE" id="PS51257">
    <property type="entry name" value="PROKAR_LIPOPROTEIN"/>
    <property type="match status" value="1"/>
</dbReference>
<keyword evidence="2" id="KW-0732">Signal</keyword>
<name>D6A9A1_STRV1</name>
<feature type="region of interest" description="Disordered" evidence="1">
    <location>
        <begin position="145"/>
        <end position="184"/>
    </location>
</feature>
<sequence length="184" mass="19631">MKGRMAAAAVLVLLLAGCGTTGSAASGKESQSKMNLQEAADRADEILDEAFAAIKPPVEWTHRYSMPGDCYVDRDRAVMTIISAERRGSFLGVLERHWKSKGYKLVATSPNGLVAHFKTQDGFQLEVLIGPNGQAHLSVTTPCVEKSEVAPPTSKPNGPDYSGQELPAPNVQSTFWSSDAPVSG</sequence>
<organism evidence="3 4">
    <name type="scientific">Streptomyces viridosporus (strain ATCC 14672 / DSM 40746 / JCM 4963 / KCTC 9882 / NRRL B-12104 / FH 1290)</name>
    <name type="common">Streptomyces ghanaensis</name>
    <dbReference type="NCBI Taxonomy" id="566461"/>
    <lineage>
        <taxon>Bacteria</taxon>
        <taxon>Bacillati</taxon>
        <taxon>Actinomycetota</taxon>
        <taxon>Actinomycetes</taxon>
        <taxon>Kitasatosporales</taxon>
        <taxon>Streptomycetaceae</taxon>
        <taxon>Streptomyces</taxon>
    </lineage>
</organism>